<organism evidence="3 4">
    <name type="scientific">Eragrostis curvula</name>
    <name type="common">weeping love grass</name>
    <dbReference type="NCBI Taxonomy" id="38414"/>
    <lineage>
        <taxon>Eukaryota</taxon>
        <taxon>Viridiplantae</taxon>
        <taxon>Streptophyta</taxon>
        <taxon>Embryophyta</taxon>
        <taxon>Tracheophyta</taxon>
        <taxon>Spermatophyta</taxon>
        <taxon>Magnoliopsida</taxon>
        <taxon>Liliopsida</taxon>
        <taxon>Poales</taxon>
        <taxon>Poaceae</taxon>
        <taxon>PACMAD clade</taxon>
        <taxon>Chloridoideae</taxon>
        <taxon>Eragrostideae</taxon>
        <taxon>Eragrostidinae</taxon>
        <taxon>Eragrostis</taxon>
    </lineage>
</organism>
<dbReference type="Proteomes" id="UP000324897">
    <property type="component" value="Chromosome 4"/>
</dbReference>
<name>A0A5J9VP80_9POAL</name>
<reference evidence="3 4" key="1">
    <citation type="journal article" date="2019" name="Sci. Rep.">
        <title>A high-quality genome of Eragrostis curvula grass provides insights into Poaceae evolution and supports new strategies to enhance forage quality.</title>
        <authorList>
            <person name="Carballo J."/>
            <person name="Santos B.A.C.M."/>
            <person name="Zappacosta D."/>
            <person name="Garbus I."/>
            <person name="Selva J.P."/>
            <person name="Gallo C.A."/>
            <person name="Diaz A."/>
            <person name="Albertini E."/>
            <person name="Caccamo M."/>
            <person name="Echenique V."/>
        </authorList>
    </citation>
    <scope>NUCLEOTIDE SEQUENCE [LARGE SCALE GENOMIC DNA]</scope>
    <source>
        <strain evidence="4">cv. Victoria</strain>
        <tissue evidence="3">Leaf</tissue>
    </source>
</reference>
<proteinExistence type="predicted"/>
<feature type="domain" description="Bifunctional inhibitor/plant lipid transfer protein/seed storage helical" evidence="2">
    <location>
        <begin position="92"/>
        <end position="177"/>
    </location>
</feature>
<dbReference type="InterPro" id="IPR016140">
    <property type="entry name" value="Bifunc_inhib/LTP/seed_store"/>
</dbReference>
<dbReference type="EMBL" id="RWGY01000007">
    <property type="protein sequence ID" value="TVU37274.1"/>
    <property type="molecule type" value="Genomic_DNA"/>
</dbReference>
<feature type="chain" id="PRO_5023871365" description="Bifunctional inhibitor/plant lipid transfer protein/seed storage helical domain-containing protein" evidence="1">
    <location>
        <begin position="29"/>
        <end position="207"/>
    </location>
</feature>
<dbReference type="Pfam" id="PF14368">
    <property type="entry name" value="LTP_2"/>
    <property type="match status" value="1"/>
</dbReference>
<dbReference type="InterPro" id="IPR036312">
    <property type="entry name" value="Bifun_inhib/LTP/seed_sf"/>
</dbReference>
<protein>
    <recommendedName>
        <fullName evidence="2">Bifunctional inhibitor/plant lipid transfer protein/seed storage helical domain-containing protein</fullName>
    </recommendedName>
</protein>
<feature type="signal peptide" evidence="1">
    <location>
        <begin position="1"/>
        <end position="28"/>
    </location>
</feature>
<evidence type="ECO:0000313" key="4">
    <source>
        <dbReference type="Proteomes" id="UP000324897"/>
    </source>
</evidence>
<accession>A0A5J9VP80</accession>
<dbReference type="SUPFAM" id="SSF47699">
    <property type="entry name" value="Bifunctional inhibitor/lipid-transfer protein/seed storage 2S albumin"/>
    <property type="match status" value="1"/>
</dbReference>
<dbReference type="AlphaFoldDB" id="A0A5J9VP80"/>
<evidence type="ECO:0000259" key="2">
    <source>
        <dbReference type="Pfam" id="PF14368"/>
    </source>
</evidence>
<evidence type="ECO:0000256" key="1">
    <source>
        <dbReference type="SAM" id="SignalP"/>
    </source>
</evidence>
<comment type="caution">
    <text evidence="3">The sequence shown here is derived from an EMBL/GenBank/DDBJ whole genome shotgun (WGS) entry which is preliminary data.</text>
</comment>
<evidence type="ECO:0000313" key="3">
    <source>
        <dbReference type="EMBL" id="TVU37274.1"/>
    </source>
</evidence>
<dbReference type="Gramene" id="TVU37274">
    <property type="protein sequence ID" value="TVU37274"/>
    <property type="gene ID" value="EJB05_10580"/>
</dbReference>
<sequence length="207" mass="22021">MAPSYKFIPMAMLLIFAMVAPNLQQSAAINAEEGAAKAGKTAHAVVAPAPSPRGAPMKLKWFLLPDFPCLPFLPKILLDLCHVLFPPPSPSPPPAPPVKECRSSLTKKLVPPCTGFLTNSSESEPSSNCCQAINSFFDDHTTTPYCLCHLVRGSVGKLLPAPIINNRTVGVLVECIGLDPSSVTGICDPKNEFPVPPMDDPSGPPRI</sequence>
<gene>
    <name evidence="3" type="ORF">EJB05_10580</name>
</gene>
<dbReference type="OrthoDB" id="695344at2759"/>
<keyword evidence="4" id="KW-1185">Reference proteome</keyword>
<dbReference type="Gene3D" id="1.10.110.10">
    <property type="entry name" value="Plant lipid-transfer and hydrophobic proteins"/>
    <property type="match status" value="1"/>
</dbReference>
<keyword evidence="1" id="KW-0732">Signal</keyword>